<name>A0ABU6SY49_9FABA</name>
<evidence type="ECO:0000313" key="3">
    <source>
        <dbReference type="Proteomes" id="UP001341840"/>
    </source>
</evidence>
<feature type="compositionally biased region" description="Polar residues" evidence="1">
    <location>
        <begin position="290"/>
        <end position="301"/>
    </location>
</feature>
<proteinExistence type="predicted"/>
<accession>A0ABU6SY49</accession>
<comment type="caution">
    <text evidence="2">The sequence shown here is derived from an EMBL/GenBank/DDBJ whole genome shotgun (WGS) entry which is preliminary data.</text>
</comment>
<dbReference type="Proteomes" id="UP001341840">
    <property type="component" value="Unassembled WGS sequence"/>
</dbReference>
<gene>
    <name evidence="2" type="ORF">PIB30_099635</name>
</gene>
<keyword evidence="3" id="KW-1185">Reference proteome</keyword>
<organism evidence="2 3">
    <name type="scientific">Stylosanthes scabra</name>
    <dbReference type="NCBI Taxonomy" id="79078"/>
    <lineage>
        <taxon>Eukaryota</taxon>
        <taxon>Viridiplantae</taxon>
        <taxon>Streptophyta</taxon>
        <taxon>Embryophyta</taxon>
        <taxon>Tracheophyta</taxon>
        <taxon>Spermatophyta</taxon>
        <taxon>Magnoliopsida</taxon>
        <taxon>eudicotyledons</taxon>
        <taxon>Gunneridae</taxon>
        <taxon>Pentapetalae</taxon>
        <taxon>rosids</taxon>
        <taxon>fabids</taxon>
        <taxon>Fabales</taxon>
        <taxon>Fabaceae</taxon>
        <taxon>Papilionoideae</taxon>
        <taxon>50 kb inversion clade</taxon>
        <taxon>dalbergioids sensu lato</taxon>
        <taxon>Dalbergieae</taxon>
        <taxon>Pterocarpus clade</taxon>
        <taxon>Stylosanthes</taxon>
    </lineage>
</organism>
<sequence>MERVPFDRSLPAAGRRPIITTHTPLIRRHGPQIRQPRRNRAPHTMGCEQAEGSEGDESAPRGMFSNTNPDRQRAKAQPREHPAFARQVFLLLPSGGCARGKLPRQPSLDHTAQRTRTGLVLGRARGVAHRGRSLDTRSCHEVRRARTSLALGRARSVAPRGCAQATRAAPTRPVLGRAPRLGQSMLRCCPLRGRTGRRPHQPSLVHPAPTWAEHVALWPVAGAHEAPSASIVPRPLRARARTSPALGRARSVANMHHAMLPCGGQSVGVLPALVLGRSRLGGHRHLGQPRTWSGVTGTPNDGTMLARKPRGGQVMGPKRWQRAQRTLENLEQHPLPIIGCRAKTKVPRDDILFRGETYGKESALQVEFRRDFLQESSQK</sequence>
<evidence type="ECO:0000313" key="2">
    <source>
        <dbReference type="EMBL" id="MED6141064.1"/>
    </source>
</evidence>
<reference evidence="2 3" key="1">
    <citation type="journal article" date="2023" name="Plants (Basel)">
        <title>Bridging the Gap: Combining Genomics and Transcriptomics Approaches to Understand Stylosanthes scabra, an Orphan Legume from the Brazilian Caatinga.</title>
        <authorList>
            <person name="Ferreira-Neto J.R.C."/>
            <person name="da Silva M.D."/>
            <person name="Binneck E."/>
            <person name="de Melo N.F."/>
            <person name="da Silva R.H."/>
            <person name="de Melo A.L.T.M."/>
            <person name="Pandolfi V."/>
            <person name="Bustamante F.O."/>
            <person name="Brasileiro-Vidal A.C."/>
            <person name="Benko-Iseppon A.M."/>
        </authorList>
    </citation>
    <scope>NUCLEOTIDE SEQUENCE [LARGE SCALE GENOMIC DNA]</scope>
    <source>
        <tissue evidence="2">Leaves</tissue>
    </source>
</reference>
<evidence type="ECO:0000256" key="1">
    <source>
        <dbReference type="SAM" id="MobiDB-lite"/>
    </source>
</evidence>
<protein>
    <submittedName>
        <fullName evidence="2">Uncharacterized protein</fullName>
    </submittedName>
</protein>
<feature type="region of interest" description="Disordered" evidence="1">
    <location>
        <begin position="1"/>
        <end position="74"/>
    </location>
</feature>
<feature type="region of interest" description="Disordered" evidence="1">
    <location>
        <begin position="285"/>
        <end position="317"/>
    </location>
</feature>
<feature type="compositionally biased region" description="Basic residues" evidence="1">
    <location>
        <begin position="25"/>
        <end position="41"/>
    </location>
</feature>
<dbReference type="EMBL" id="JASCZI010063103">
    <property type="protein sequence ID" value="MED6141064.1"/>
    <property type="molecule type" value="Genomic_DNA"/>
</dbReference>